<keyword evidence="1" id="KW-0472">Membrane</keyword>
<keyword evidence="1" id="KW-0812">Transmembrane</keyword>
<evidence type="ECO:0000313" key="2">
    <source>
        <dbReference type="EMBL" id="SFB49397.1"/>
    </source>
</evidence>
<feature type="transmembrane region" description="Helical" evidence="1">
    <location>
        <begin position="6"/>
        <end position="24"/>
    </location>
</feature>
<sequence>MTPILAILYVGAAVGIGAVVWGHTRGTWSAGKLSSHVARCVLLTVVAGAVWPAAVLVAVAYQFPADRAVDRLVFGRTTNGNA</sequence>
<dbReference type="EMBL" id="FOKG01000014">
    <property type="protein sequence ID" value="SFB49397.1"/>
    <property type="molecule type" value="Genomic_DNA"/>
</dbReference>
<name>A0A1I1BGX7_9PSEU</name>
<evidence type="ECO:0000313" key="3">
    <source>
        <dbReference type="Proteomes" id="UP000243799"/>
    </source>
</evidence>
<gene>
    <name evidence="2" type="ORF">SAMN05216266_11427</name>
</gene>
<dbReference type="RefSeq" id="WP_091675174.1">
    <property type="nucleotide sequence ID" value="NZ_FOKG01000014.1"/>
</dbReference>
<dbReference type="AlphaFoldDB" id="A0A1I1BGX7"/>
<proteinExistence type="predicted"/>
<dbReference type="Proteomes" id="UP000243799">
    <property type="component" value="Unassembled WGS sequence"/>
</dbReference>
<keyword evidence="1" id="KW-1133">Transmembrane helix</keyword>
<protein>
    <submittedName>
        <fullName evidence="2">Uncharacterized protein</fullName>
    </submittedName>
</protein>
<reference evidence="3" key="1">
    <citation type="submission" date="2016-10" db="EMBL/GenBank/DDBJ databases">
        <authorList>
            <person name="Varghese N."/>
            <person name="Submissions S."/>
        </authorList>
    </citation>
    <scope>NUCLEOTIDE SEQUENCE [LARGE SCALE GENOMIC DNA]</scope>
    <source>
        <strain evidence="3">CGMCC 4.3568</strain>
    </source>
</reference>
<feature type="transmembrane region" description="Helical" evidence="1">
    <location>
        <begin position="36"/>
        <end position="63"/>
    </location>
</feature>
<organism evidence="2 3">
    <name type="scientific">Amycolatopsis marina</name>
    <dbReference type="NCBI Taxonomy" id="490629"/>
    <lineage>
        <taxon>Bacteria</taxon>
        <taxon>Bacillati</taxon>
        <taxon>Actinomycetota</taxon>
        <taxon>Actinomycetes</taxon>
        <taxon>Pseudonocardiales</taxon>
        <taxon>Pseudonocardiaceae</taxon>
        <taxon>Amycolatopsis</taxon>
    </lineage>
</organism>
<evidence type="ECO:0000256" key="1">
    <source>
        <dbReference type="SAM" id="Phobius"/>
    </source>
</evidence>
<keyword evidence="3" id="KW-1185">Reference proteome</keyword>
<accession>A0A1I1BGX7</accession>